<evidence type="ECO:0000313" key="14">
    <source>
        <dbReference type="EMBL" id="QRE04214.1"/>
    </source>
</evidence>
<dbReference type="InterPro" id="IPR045083">
    <property type="entry name" value="ATP_synth_F0_asu_bact/mt"/>
</dbReference>
<dbReference type="SUPFAM" id="SSF81336">
    <property type="entry name" value="F1F0 ATP synthase subunit A"/>
    <property type="match status" value="1"/>
</dbReference>
<comment type="similarity">
    <text evidence="2 11 12">Belongs to the ATPase A chain family.</text>
</comment>
<evidence type="ECO:0000256" key="10">
    <source>
        <dbReference type="ARBA" id="ARBA00023310"/>
    </source>
</evidence>
<dbReference type="NCBIfam" id="TIGR01131">
    <property type="entry name" value="ATP_synt_6_or_A"/>
    <property type="match status" value="1"/>
</dbReference>
<dbReference type="Proteomes" id="UP000596329">
    <property type="component" value="Chromosome"/>
</dbReference>
<dbReference type="InterPro" id="IPR023011">
    <property type="entry name" value="ATP_synth_F0_asu_AS"/>
</dbReference>
<feature type="transmembrane region" description="Helical" evidence="11">
    <location>
        <begin position="162"/>
        <end position="180"/>
    </location>
</feature>
<dbReference type="EMBL" id="CP059075">
    <property type="protein sequence ID" value="QRE04214.1"/>
    <property type="molecule type" value="Genomic_DNA"/>
</dbReference>
<dbReference type="PRINTS" id="PR00123">
    <property type="entry name" value="ATPASEA"/>
</dbReference>
<name>A0A7U2NFJ5_FLAPS</name>
<sequence length="389" mass="43470">MVISKRPLRFILTVVIASLPLFSFANNVPDSTKVPTKAIQVISDTTKVVAKAIATTNEIVSKEDAAIEERAEFIQHHLLDSHDFTFFSYGKESGHEVHVGFPLPVILWDNGFQFFMSSEFHHGEKVAQSNGNYYMIGHHDGMVYKTDLAGSESHIKPLDLSITKNIVMIFVVALLMFVMFRNLGKSYGKNGGIATGAGRFFEPIILYVRDEIAIPNIGEKHYKKYMSHLLTVFFFIWFLNMFGLTPLGVNVTGNIAITAALAIVTYLITTLTANKNYWAHIFWMPGVPPLMRIILAPIELLGTIIKPFSLTIRLYANMVAGHIVLMSIIAMMYTFNNVAGSGFSFVLAFILSILEILVAGLQAYIFTMLTALYFGSANEEHHHDEDAHH</sequence>
<keyword evidence="11" id="KW-1003">Cell membrane</keyword>
<evidence type="ECO:0000256" key="1">
    <source>
        <dbReference type="ARBA" id="ARBA00004141"/>
    </source>
</evidence>
<evidence type="ECO:0000256" key="11">
    <source>
        <dbReference type="HAMAP-Rule" id="MF_01393"/>
    </source>
</evidence>
<dbReference type="PANTHER" id="PTHR11410">
    <property type="entry name" value="ATP SYNTHASE SUBUNIT A"/>
    <property type="match status" value="1"/>
</dbReference>
<feature type="transmembrane region" description="Helical" evidence="11">
    <location>
        <begin position="314"/>
        <end position="333"/>
    </location>
</feature>
<keyword evidence="6 11" id="KW-0375">Hydrogen ion transport</keyword>
<dbReference type="GO" id="GO:0046933">
    <property type="term" value="F:proton-transporting ATP synthase activity, rotational mechanism"/>
    <property type="evidence" value="ECO:0007669"/>
    <property type="project" value="UniProtKB-UniRule"/>
</dbReference>
<keyword evidence="13" id="KW-0732">Signal</keyword>
<comment type="subcellular location">
    <subcellularLocation>
        <location evidence="11 12">Cell membrane</location>
        <topology evidence="11 12">Multi-pass membrane protein</topology>
    </subcellularLocation>
    <subcellularLocation>
        <location evidence="1">Membrane</location>
        <topology evidence="1">Multi-pass membrane protein</topology>
    </subcellularLocation>
</comment>
<comment type="function">
    <text evidence="11 12">Key component of the proton channel; it plays a direct role in the translocation of protons across the membrane.</text>
</comment>
<dbReference type="InterPro" id="IPR035908">
    <property type="entry name" value="F0_ATP_A_sf"/>
</dbReference>
<evidence type="ECO:0000256" key="9">
    <source>
        <dbReference type="ARBA" id="ARBA00023136"/>
    </source>
</evidence>
<feature type="signal peptide" evidence="13">
    <location>
        <begin position="1"/>
        <end position="25"/>
    </location>
</feature>
<dbReference type="GO" id="GO:0045259">
    <property type="term" value="C:proton-transporting ATP synthase complex"/>
    <property type="evidence" value="ECO:0007669"/>
    <property type="project" value="UniProtKB-KW"/>
</dbReference>
<keyword evidence="8 11" id="KW-0406">Ion transport</keyword>
<evidence type="ECO:0000313" key="15">
    <source>
        <dbReference type="Proteomes" id="UP000596329"/>
    </source>
</evidence>
<feature type="transmembrane region" description="Helical" evidence="11">
    <location>
        <begin position="229"/>
        <end position="249"/>
    </location>
</feature>
<evidence type="ECO:0000256" key="5">
    <source>
        <dbReference type="ARBA" id="ARBA00022692"/>
    </source>
</evidence>
<dbReference type="PANTHER" id="PTHR11410:SF0">
    <property type="entry name" value="ATP SYNTHASE SUBUNIT A"/>
    <property type="match status" value="1"/>
</dbReference>
<keyword evidence="9 11" id="KW-0472">Membrane</keyword>
<organism evidence="14 15">
    <name type="scientific">Flavobacterium psychrophilum</name>
    <dbReference type="NCBI Taxonomy" id="96345"/>
    <lineage>
        <taxon>Bacteria</taxon>
        <taxon>Pseudomonadati</taxon>
        <taxon>Bacteroidota</taxon>
        <taxon>Flavobacteriia</taxon>
        <taxon>Flavobacteriales</taxon>
        <taxon>Flavobacteriaceae</taxon>
        <taxon>Flavobacterium</taxon>
    </lineage>
</organism>
<feature type="transmembrane region" description="Helical" evidence="11">
    <location>
        <begin position="290"/>
        <end position="308"/>
    </location>
</feature>
<reference evidence="14 15" key="1">
    <citation type="submission" date="2020-07" db="EMBL/GenBank/DDBJ databases">
        <title>Genomic characterization of Flavobacterium psychrophilum strains.</title>
        <authorList>
            <person name="Castillo D."/>
            <person name="Jorgensen J."/>
            <person name="Middelboe M."/>
        </authorList>
    </citation>
    <scope>NUCLEOTIDE SEQUENCE [LARGE SCALE GENOMIC DNA]</scope>
    <source>
        <strain evidence="14 15">FPS-R7</strain>
    </source>
</reference>
<evidence type="ECO:0000256" key="4">
    <source>
        <dbReference type="ARBA" id="ARBA00022547"/>
    </source>
</evidence>
<evidence type="ECO:0000256" key="13">
    <source>
        <dbReference type="SAM" id="SignalP"/>
    </source>
</evidence>
<feature type="transmembrane region" description="Helical" evidence="11">
    <location>
        <begin position="345"/>
        <end position="366"/>
    </location>
</feature>
<accession>A0A7U2NFJ5</accession>
<dbReference type="GO" id="GO:0005886">
    <property type="term" value="C:plasma membrane"/>
    <property type="evidence" value="ECO:0007669"/>
    <property type="project" value="UniProtKB-SubCell"/>
</dbReference>
<evidence type="ECO:0000256" key="12">
    <source>
        <dbReference type="RuleBase" id="RU000483"/>
    </source>
</evidence>
<dbReference type="CDD" id="cd00310">
    <property type="entry name" value="ATP-synt_Fo_a_6"/>
    <property type="match status" value="1"/>
</dbReference>
<evidence type="ECO:0000256" key="2">
    <source>
        <dbReference type="ARBA" id="ARBA00006810"/>
    </source>
</evidence>
<dbReference type="HAMAP" id="MF_01393">
    <property type="entry name" value="ATP_synth_a_bact"/>
    <property type="match status" value="1"/>
</dbReference>
<feature type="chain" id="PRO_5034570980" description="ATP synthase subunit a" evidence="13">
    <location>
        <begin position="26"/>
        <end position="389"/>
    </location>
</feature>
<dbReference type="RefSeq" id="WP_046205445.1">
    <property type="nucleotide sequence ID" value="NZ_CP010275.2"/>
</dbReference>
<protein>
    <recommendedName>
        <fullName evidence="11 12">ATP synthase subunit a</fullName>
    </recommendedName>
    <alternativeName>
        <fullName evidence="11">ATP synthase F0 sector subunit a</fullName>
    </alternativeName>
    <alternativeName>
        <fullName evidence="11">F-ATPase subunit 6</fullName>
    </alternativeName>
</protein>
<feature type="transmembrane region" description="Helical" evidence="11">
    <location>
        <begin position="255"/>
        <end position="278"/>
    </location>
</feature>
<keyword evidence="7 11" id="KW-1133">Transmembrane helix</keyword>
<evidence type="ECO:0000256" key="3">
    <source>
        <dbReference type="ARBA" id="ARBA00022448"/>
    </source>
</evidence>
<gene>
    <name evidence="11 14" type="primary">atpB</name>
    <name evidence="14" type="ORF">H0H26_01000</name>
</gene>
<keyword evidence="5 11" id="KW-0812">Transmembrane</keyword>
<proteinExistence type="inferred from homology"/>
<evidence type="ECO:0000256" key="6">
    <source>
        <dbReference type="ARBA" id="ARBA00022781"/>
    </source>
</evidence>
<keyword evidence="10 11" id="KW-0066">ATP synthesis</keyword>
<keyword evidence="4 11" id="KW-0138">CF(0)</keyword>
<keyword evidence="3 11" id="KW-0813">Transport</keyword>
<dbReference type="InterPro" id="IPR000568">
    <property type="entry name" value="ATP_synth_F0_asu"/>
</dbReference>
<evidence type="ECO:0000256" key="8">
    <source>
        <dbReference type="ARBA" id="ARBA00023065"/>
    </source>
</evidence>
<dbReference type="AlphaFoldDB" id="A0A7U2NFJ5"/>
<dbReference type="PROSITE" id="PS00449">
    <property type="entry name" value="ATPASE_A"/>
    <property type="match status" value="1"/>
</dbReference>
<evidence type="ECO:0000256" key="7">
    <source>
        <dbReference type="ARBA" id="ARBA00022989"/>
    </source>
</evidence>
<dbReference type="Gene3D" id="1.20.120.220">
    <property type="entry name" value="ATP synthase, F0 complex, subunit A"/>
    <property type="match status" value="1"/>
</dbReference>
<dbReference type="Pfam" id="PF00119">
    <property type="entry name" value="ATP-synt_A"/>
    <property type="match status" value="1"/>
</dbReference>